<reference evidence="6 8" key="3">
    <citation type="submission" date="2019-08" db="EMBL/GenBank/DDBJ databases">
        <authorList>
            <person name="Kuhnert P."/>
        </authorList>
    </citation>
    <scope>NUCLEOTIDE SEQUENCE [LARGE SCALE GENOMIC DNA]</scope>
    <source>
        <strain evidence="6 8">B36.5</strain>
    </source>
</reference>
<dbReference type="EMBL" id="CP042817">
    <property type="protein sequence ID" value="QEJ97540.1"/>
    <property type="molecule type" value="Genomic_DNA"/>
</dbReference>
<keyword evidence="3" id="KW-0732">Signal</keyword>
<feature type="coiled-coil region" evidence="1">
    <location>
        <begin position="83"/>
        <end position="110"/>
    </location>
</feature>
<accession>A0A0B7GXD1</accession>
<keyword evidence="2" id="KW-0472">Membrane</keyword>
<keyword evidence="2" id="KW-0812">Transmembrane</keyword>
<dbReference type="Pfam" id="PF14257">
    <property type="entry name" value="DUF4349"/>
    <property type="match status" value="1"/>
</dbReference>
<keyword evidence="7" id="KW-1185">Reference proteome</keyword>
<feature type="signal peptide" evidence="3">
    <location>
        <begin position="1"/>
        <end position="20"/>
    </location>
</feature>
<evidence type="ECO:0000313" key="5">
    <source>
        <dbReference type="EMBL" id="CEM63173.1"/>
    </source>
</evidence>
<feature type="coiled-coil region" evidence="1">
    <location>
        <begin position="191"/>
        <end position="218"/>
    </location>
</feature>
<dbReference type="RefSeq" id="WP_024752291.1">
    <property type="nucleotide sequence ID" value="NZ_CDNC01000049.1"/>
</dbReference>
<dbReference type="InterPro" id="IPR025645">
    <property type="entry name" value="DUF4349"/>
</dbReference>
<organism evidence="5 7">
    <name type="scientific">Treponema phagedenis</name>
    <dbReference type="NCBI Taxonomy" id="162"/>
    <lineage>
        <taxon>Bacteria</taxon>
        <taxon>Pseudomonadati</taxon>
        <taxon>Spirochaetota</taxon>
        <taxon>Spirochaetia</taxon>
        <taxon>Spirochaetales</taxon>
        <taxon>Treponemataceae</taxon>
        <taxon>Treponema</taxon>
    </lineage>
</organism>
<feature type="chain" id="PRO_5041521662" evidence="3">
    <location>
        <begin position="21"/>
        <end position="307"/>
    </location>
</feature>
<protein>
    <submittedName>
        <fullName evidence="6">DUF4349 domain-containing protein</fullName>
    </submittedName>
</protein>
<evidence type="ECO:0000313" key="7">
    <source>
        <dbReference type="Proteomes" id="UP000042527"/>
    </source>
</evidence>
<evidence type="ECO:0000256" key="1">
    <source>
        <dbReference type="SAM" id="Coils"/>
    </source>
</evidence>
<evidence type="ECO:0000256" key="2">
    <source>
        <dbReference type="SAM" id="Phobius"/>
    </source>
</evidence>
<keyword evidence="1" id="KW-0175">Coiled coil</keyword>
<sequence>MKKILFLFLCGMSIFFSACSANMRKNVVMAAEAVSDSEFSENRAFGRKSEAKMEGKPNQSAMAQNENLETADFERKLIKTANIEFKTEDIEKTQANIEKLIQKYKAYVSQENGHSSRYRIMQTLIIRIPKENFDLFITELAAGVERFDSKNIDVQDVTEDFIDISARLRVKKETENTYLKLLNKAASVKDILDIQDQIQALRSEIESLEGRLKYLEKSVNFSTVTISMYQLTDLAGEGSSIFFRIKTALSDGLSGFFQFVLGMLQAWVFILIAIILFVIVKAKWKKRKTKNSDNTGQQTNLNNSEQI</sequence>
<dbReference type="EMBL" id="CDNC01000049">
    <property type="protein sequence ID" value="CEM63173.1"/>
    <property type="molecule type" value="Genomic_DNA"/>
</dbReference>
<feature type="domain" description="DUF4349" evidence="4">
    <location>
        <begin position="75"/>
        <end position="280"/>
    </location>
</feature>
<dbReference type="GeneID" id="57752483"/>
<dbReference type="OrthoDB" id="5381491at2"/>
<evidence type="ECO:0000259" key="4">
    <source>
        <dbReference type="Pfam" id="PF14257"/>
    </source>
</evidence>
<reference evidence="5" key="2">
    <citation type="submission" date="2015-01" db="EMBL/GenBank/DDBJ databases">
        <authorList>
            <person name="Xiang T."/>
            <person name="Song Y."/>
            <person name="Huang L."/>
            <person name="Wang B."/>
            <person name="Wu P."/>
        </authorList>
    </citation>
    <scope>NUCLEOTIDE SEQUENCE [LARGE SCALE GENOMIC DNA]</scope>
    <source>
        <strain evidence="5">V1</strain>
    </source>
</reference>
<name>A0A0B7GXD1_TREPH</name>
<dbReference type="PROSITE" id="PS51257">
    <property type="entry name" value="PROKAR_LIPOPROTEIN"/>
    <property type="match status" value="1"/>
</dbReference>
<reference evidence="7" key="1">
    <citation type="submission" date="2015-01" db="EMBL/GenBank/DDBJ databases">
        <authorList>
            <person name="Manzoor Shahid"/>
            <person name="Zubair Saima"/>
        </authorList>
    </citation>
    <scope>NUCLEOTIDE SEQUENCE [LARGE SCALE GENOMIC DNA]</scope>
    <source>
        <strain evidence="7">V1</strain>
    </source>
</reference>
<dbReference type="AlphaFoldDB" id="A0A0B7GXD1"/>
<evidence type="ECO:0000256" key="3">
    <source>
        <dbReference type="SAM" id="SignalP"/>
    </source>
</evidence>
<keyword evidence="2" id="KW-1133">Transmembrane helix</keyword>
<proteinExistence type="predicted"/>
<gene>
    <name evidence="6" type="ORF">FUT82_05665</name>
    <name evidence="5" type="ORF">TPHV1_70036</name>
</gene>
<dbReference type="Proteomes" id="UP000323594">
    <property type="component" value="Chromosome"/>
</dbReference>
<evidence type="ECO:0000313" key="6">
    <source>
        <dbReference type="EMBL" id="QEJ97540.1"/>
    </source>
</evidence>
<dbReference type="Proteomes" id="UP000042527">
    <property type="component" value="Unassembled WGS sequence"/>
</dbReference>
<feature type="transmembrane region" description="Helical" evidence="2">
    <location>
        <begin position="256"/>
        <end position="280"/>
    </location>
</feature>
<evidence type="ECO:0000313" key="8">
    <source>
        <dbReference type="Proteomes" id="UP000323594"/>
    </source>
</evidence>